<evidence type="ECO:0000313" key="5">
    <source>
        <dbReference type="Proteomes" id="UP000823842"/>
    </source>
</evidence>
<evidence type="ECO:0000313" key="4">
    <source>
        <dbReference type="EMBL" id="HJB30345.1"/>
    </source>
</evidence>
<dbReference type="PANTHER" id="PTHR31302:SF31">
    <property type="entry name" value="PHOSPHODIESTERASE YAEI"/>
    <property type="match status" value="1"/>
</dbReference>
<protein>
    <submittedName>
        <fullName evidence="4">Metallophosphoesterase</fullName>
    </submittedName>
</protein>
<proteinExistence type="predicted"/>
<dbReference type="Gene3D" id="3.60.21.10">
    <property type="match status" value="1"/>
</dbReference>
<sequence>MNRFRIKDYEIHTEKMNFPDKVCFAVLADLHGISYGKNNEELFKAVRRREPDVVLITGDMLVRSEPESMKPAAALLKRLVRRYPVYYALGNHEFQMLLGEKKSIYLEYEKELKDSGVCFLHNQQDSMKIGGTKFFFHGLELPLIYYRKPRSPKLKTSAIQHLLGTPKESGFHILLAHNPKYGKAYFNWGADLILSGHYHGGVVRFTEHVGLTSPQYLFLPPYCCGDFHRGDRHMIVSAGLGEHTIPVRIHNPRELLFVTVKAG</sequence>
<feature type="domain" description="Calcineurin-like phosphoesterase" evidence="3">
    <location>
        <begin position="24"/>
        <end position="200"/>
    </location>
</feature>
<dbReference type="EMBL" id="DWYZ01000310">
    <property type="protein sequence ID" value="HJB30345.1"/>
    <property type="molecule type" value="Genomic_DNA"/>
</dbReference>
<evidence type="ECO:0000256" key="2">
    <source>
        <dbReference type="ARBA" id="ARBA00022801"/>
    </source>
</evidence>
<dbReference type="Pfam" id="PF00149">
    <property type="entry name" value="Metallophos"/>
    <property type="match status" value="1"/>
</dbReference>
<dbReference type="PANTHER" id="PTHR31302">
    <property type="entry name" value="TRANSMEMBRANE PROTEIN WITH METALLOPHOSPHOESTERASE DOMAIN-RELATED"/>
    <property type="match status" value="1"/>
</dbReference>
<dbReference type="InterPro" id="IPR004843">
    <property type="entry name" value="Calcineurin-like_PHP"/>
</dbReference>
<dbReference type="GO" id="GO:0016020">
    <property type="term" value="C:membrane"/>
    <property type="evidence" value="ECO:0007669"/>
    <property type="project" value="GOC"/>
</dbReference>
<reference evidence="4" key="1">
    <citation type="journal article" date="2021" name="PeerJ">
        <title>Extensive microbial diversity within the chicken gut microbiome revealed by metagenomics and culture.</title>
        <authorList>
            <person name="Gilroy R."/>
            <person name="Ravi A."/>
            <person name="Getino M."/>
            <person name="Pursley I."/>
            <person name="Horton D.L."/>
            <person name="Alikhan N.F."/>
            <person name="Baker D."/>
            <person name="Gharbi K."/>
            <person name="Hall N."/>
            <person name="Watson M."/>
            <person name="Adriaenssens E.M."/>
            <person name="Foster-Nyarko E."/>
            <person name="Jarju S."/>
            <person name="Secka A."/>
            <person name="Antonio M."/>
            <person name="Oren A."/>
            <person name="Chaudhuri R.R."/>
            <person name="La Ragione R."/>
            <person name="Hildebrand F."/>
            <person name="Pallen M.J."/>
        </authorList>
    </citation>
    <scope>NUCLEOTIDE SEQUENCE</scope>
    <source>
        <strain evidence="4">ChiSjej1B19-5720</strain>
    </source>
</reference>
<dbReference type="AlphaFoldDB" id="A0A9D2RYW1"/>
<evidence type="ECO:0000259" key="3">
    <source>
        <dbReference type="Pfam" id="PF00149"/>
    </source>
</evidence>
<organism evidence="4 5">
    <name type="scientific">Candidatus Blautia faecavium</name>
    <dbReference type="NCBI Taxonomy" id="2838487"/>
    <lineage>
        <taxon>Bacteria</taxon>
        <taxon>Bacillati</taxon>
        <taxon>Bacillota</taxon>
        <taxon>Clostridia</taxon>
        <taxon>Lachnospirales</taxon>
        <taxon>Lachnospiraceae</taxon>
        <taxon>Blautia</taxon>
    </lineage>
</organism>
<accession>A0A9D2RYW1</accession>
<dbReference type="GO" id="GO:0046872">
    <property type="term" value="F:metal ion binding"/>
    <property type="evidence" value="ECO:0007669"/>
    <property type="project" value="UniProtKB-KW"/>
</dbReference>
<dbReference type="InterPro" id="IPR029052">
    <property type="entry name" value="Metallo-depent_PP-like"/>
</dbReference>
<dbReference type="SUPFAM" id="SSF56300">
    <property type="entry name" value="Metallo-dependent phosphatases"/>
    <property type="match status" value="1"/>
</dbReference>
<dbReference type="GO" id="GO:0009245">
    <property type="term" value="P:lipid A biosynthetic process"/>
    <property type="evidence" value="ECO:0007669"/>
    <property type="project" value="TreeGrafter"/>
</dbReference>
<dbReference type="Proteomes" id="UP000823842">
    <property type="component" value="Unassembled WGS sequence"/>
</dbReference>
<reference evidence="4" key="2">
    <citation type="submission" date="2021-04" db="EMBL/GenBank/DDBJ databases">
        <authorList>
            <person name="Gilroy R."/>
        </authorList>
    </citation>
    <scope>NUCLEOTIDE SEQUENCE</scope>
    <source>
        <strain evidence="4">ChiSjej1B19-5720</strain>
    </source>
</reference>
<gene>
    <name evidence="4" type="ORF">IAA06_16350</name>
</gene>
<dbReference type="InterPro" id="IPR051158">
    <property type="entry name" value="Metallophosphoesterase_sf"/>
</dbReference>
<keyword evidence="1" id="KW-0479">Metal-binding</keyword>
<evidence type="ECO:0000256" key="1">
    <source>
        <dbReference type="ARBA" id="ARBA00022723"/>
    </source>
</evidence>
<name>A0A9D2RYW1_9FIRM</name>
<comment type="caution">
    <text evidence="4">The sequence shown here is derived from an EMBL/GenBank/DDBJ whole genome shotgun (WGS) entry which is preliminary data.</text>
</comment>
<keyword evidence="2" id="KW-0378">Hydrolase</keyword>
<dbReference type="GO" id="GO:0008758">
    <property type="term" value="F:UDP-2,3-diacylglucosamine hydrolase activity"/>
    <property type="evidence" value="ECO:0007669"/>
    <property type="project" value="TreeGrafter"/>
</dbReference>